<evidence type="ECO:0008006" key="3">
    <source>
        <dbReference type="Google" id="ProtNLM"/>
    </source>
</evidence>
<reference evidence="1 2" key="1">
    <citation type="submission" date="2019-02" db="EMBL/GenBank/DDBJ databases">
        <title>Genome sequencing of the rare red list fungi Antrodiella citrinella (Flaviporus citrinellus).</title>
        <authorList>
            <person name="Buettner E."/>
            <person name="Kellner H."/>
        </authorList>
    </citation>
    <scope>NUCLEOTIDE SEQUENCE [LARGE SCALE GENOMIC DNA]</scope>
    <source>
        <strain evidence="1 2">DSM 108506</strain>
    </source>
</reference>
<accession>A0A4S4MTS9</accession>
<evidence type="ECO:0000313" key="1">
    <source>
        <dbReference type="EMBL" id="THH29682.1"/>
    </source>
</evidence>
<comment type="caution">
    <text evidence="1">The sequence shown here is derived from an EMBL/GenBank/DDBJ whole genome shotgun (WGS) entry which is preliminary data.</text>
</comment>
<dbReference type="Proteomes" id="UP000308730">
    <property type="component" value="Unassembled WGS sequence"/>
</dbReference>
<organism evidence="1 2">
    <name type="scientific">Antrodiella citrinella</name>
    <dbReference type="NCBI Taxonomy" id="2447956"/>
    <lineage>
        <taxon>Eukaryota</taxon>
        <taxon>Fungi</taxon>
        <taxon>Dikarya</taxon>
        <taxon>Basidiomycota</taxon>
        <taxon>Agaricomycotina</taxon>
        <taxon>Agaricomycetes</taxon>
        <taxon>Polyporales</taxon>
        <taxon>Steccherinaceae</taxon>
        <taxon>Antrodiella</taxon>
    </lineage>
</organism>
<evidence type="ECO:0000313" key="2">
    <source>
        <dbReference type="Proteomes" id="UP000308730"/>
    </source>
</evidence>
<gene>
    <name evidence="1" type="ORF">EUX98_g4495</name>
</gene>
<dbReference type="EMBL" id="SGPM01000112">
    <property type="protein sequence ID" value="THH29682.1"/>
    <property type="molecule type" value="Genomic_DNA"/>
</dbReference>
<dbReference type="InterPro" id="IPR011333">
    <property type="entry name" value="SKP1/BTB/POZ_sf"/>
</dbReference>
<name>A0A4S4MTS9_9APHY</name>
<dbReference type="OrthoDB" id="3357985at2759"/>
<sequence>MQGADLCLLSSDFVRFLVYTNILFLISPVFADMVTLGKPIHSHPLEDENAAPVVSVSEDSKTLDAFLRLIYPVESPAFTTLGEVQDVLEATLKYQGNSVIMKPVTDALHSFLPTHALSIFAIACRFDLESEARIAAIAAGLDPRRPTTNFGYVAEMDHISAGAYFRLRWYFWRGPTHDADRRDVYWRRFSFINRNPADCVLPRKLETYNTTKTANADAATTVDVLTTWLGFGLFKRRPADLILRSSDGVAFSAHGFSLSISSPVLARQIEELSASLTESLPVVDVPEPSPLLYLLLCSCYGIPLQLVKGGNGQAVSLSQLSKLVHVARKYGMTRTVDQARMLFRCSLKDEPLRAYFIAVSLGWHSEAQTAARLAVTESSISYVYTPSMEDVSAKAYYNLLQYDVDVQCAADAVVQRYSAKRTLNSGWYPQDSGRTLPELRTFIVHRSTDKLFHTIAQREFGYMKDGKGGDVYMPNLLAESRNMEVELQAAINQVELAFN</sequence>
<dbReference type="Gene3D" id="3.30.710.10">
    <property type="entry name" value="Potassium Channel Kv1.1, Chain A"/>
    <property type="match status" value="1"/>
</dbReference>
<dbReference type="AlphaFoldDB" id="A0A4S4MTS9"/>
<protein>
    <recommendedName>
        <fullName evidence="3">BTB domain-containing protein</fullName>
    </recommendedName>
</protein>
<proteinExistence type="predicted"/>
<keyword evidence="2" id="KW-1185">Reference proteome</keyword>